<gene>
    <name evidence="1" type="ORF">NDU88_003850</name>
</gene>
<comment type="caution">
    <text evidence="1">The sequence shown here is derived from an EMBL/GenBank/DDBJ whole genome shotgun (WGS) entry which is preliminary data.</text>
</comment>
<sequence length="114" mass="12900">MERATKPNPRLGAPGDLHIQVLAETPIMPRNKLTKETSISSLWHETPQADTEKLEEALKSWSDPSVPKNITQNILAHFLHEIRAERGSFNDDLKSCIKEVCREVAEIGNRMDNL</sequence>
<accession>A0AAV7T6A3</accession>
<proteinExistence type="predicted"/>
<dbReference type="AlphaFoldDB" id="A0AAV7T6A3"/>
<evidence type="ECO:0000313" key="1">
    <source>
        <dbReference type="EMBL" id="KAJ1171993.1"/>
    </source>
</evidence>
<reference evidence="1" key="1">
    <citation type="journal article" date="2022" name="bioRxiv">
        <title>Sequencing and chromosome-scale assembly of the giantPleurodeles waltlgenome.</title>
        <authorList>
            <person name="Brown T."/>
            <person name="Elewa A."/>
            <person name="Iarovenko S."/>
            <person name="Subramanian E."/>
            <person name="Araus A.J."/>
            <person name="Petzold A."/>
            <person name="Susuki M."/>
            <person name="Suzuki K.-i.T."/>
            <person name="Hayashi T."/>
            <person name="Toyoda A."/>
            <person name="Oliveira C."/>
            <person name="Osipova E."/>
            <person name="Leigh N.D."/>
            <person name="Simon A."/>
            <person name="Yun M.H."/>
        </authorList>
    </citation>
    <scope>NUCLEOTIDE SEQUENCE</scope>
    <source>
        <strain evidence="1">20211129_DDA</strain>
        <tissue evidence="1">Liver</tissue>
    </source>
</reference>
<keyword evidence="2" id="KW-1185">Reference proteome</keyword>
<name>A0AAV7T6A3_PLEWA</name>
<dbReference type="Proteomes" id="UP001066276">
    <property type="component" value="Chromosome 4_1"/>
</dbReference>
<evidence type="ECO:0000313" key="2">
    <source>
        <dbReference type="Proteomes" id="UP001066276"/>
    </source>
</evidence>
<dbReference type="EMBL" id="JANPWB010000007">
    <property type="protein sequence ID" value="KAJ1171993.1"/>
    <property type="molecule type" value="Genomic_DNA"/>
</dbReference>
<organism evidence="1 2">
    <name type="scientific">Pleurodeles waltl</name>
    <name type="common">Iberian ribbed newt</name>
    <dbReference type="NCBI Taxonomy" id="8319"/>
    <lineage>
        <taxon>Eukaryota</taxon>
        <taxon>Metazoa</taxon>
        <taxon>Chordata</taxon>
        <taxon>Craniata</taxon>
        <taxon>Vertebrata</taxon>
        <taxon>Euteleostomi</taxon>
        <taxon>Amphibia</taxon>
        <taxon>Batrachia</taxon>
        <taxon>Caudata</taxon>
        <taxon>Salamandroidea</taxon>
        <taxon>Salamandridae</taxon>
        <taxon>Pleurodelinae</taxon>
        <taxon>Pleurodeles</taxon>
    </lineage>
</organism>
<protein>
    <submittedName>
        <fullName evidence="1">Uncharacterized protein</fullName>
    </submittedName>
</protein>